<dbReference type="AlphaFoldDB" id="A0ABD0SEK9"/>
<dbReference type="Proteomes" id="UP001549921">
    <property type="component" value="Unassembled WGS sequence"/>
</dbReference>
<gene>
    <name evidence="1" type="ORF">ABMA28_008742</name>
</gene>
<reference evidence="1 2" key="1">
    <citation type="submission" date="2024-06" db="EMBL/GenBank/DDBJ databases">
        <title>A chromosome-level genome assembly of beet webworm, Loxostege sticticalis.</title>
        <authorList>
            <person name="Zhang Y."/>
        </authorList>
    </citation>
    <scope>NUCLEOTIDE SEQUENCE [LARGE SCALE GENOMIC DNA]</scope>
    <source>
        <strain evidence="1">AQ028</strain>
        <tissue evidence="1">Male pupae</tissue>
    </source>
</reference>
<dbReference type="EMBL" id="JBEDNZ010000022">
    <property type="protein sequence ID" value="KAL0818248.1"/>
    <property type="molecule type" value="Genomic_DNA"/>
</dbReference>
<comment type="caution">
    <text evidence="1">The sequence shown here is derived from an EMBL/GenBank/DDBJ whole genome shotgun (WGS) entry which is preliminary data.</text>
</comment>
<name>A0ABD0SEK9_LOXSC</name>
<evidence type="ECO:0000313" key="1">
    <source>
        <dbReference type="EMBL" id="KAL0818248.1"/>
    </source>
</evidence>
<organism evidence="1 2">
    <name type="scientific">Loxostege sticticalis</name>
    <name type="common">Beet webworm moth</name>
    <dbReference type="NCBI Taxonomy" id="481309"/>
    <lineage>
        <taxon>Eukaryota</taxon>
        <taxon>Metazoa</taxon>
        <taxon>Ecdysozoa</taxon>
        <taxon>Arthropoda</taxon>
        <taxon>Hexapoda</taxon>
        <taxon>Insecta</taxon>
        <taxon>Pterygota</taxon>
        <taxon>Neoptera</taxon>
        <taxon>Endopterygota</taxon>
        <taxon>Lepidoptera</taxon>
        <taxon>Glossata</taxon>
        <taxon>Ditrysia</taxon>
        <taxon>Pyraloidea</taxon>
        <taxon>Crambidae</taxon>
        <taxon>Pyraustinae</taxon>
        <taxon>Loxostege</taxon>
    </lineage>
</organism>
<proteinExistence type="predicted"/>
<accession>A0ABD0SEK9</accession>
<protein>
    <submittedName>
        <fullName evidence="1">Uncharacterized protein</fullName>
    </submittedName>
</protein>
<sequence>MAVSKNNLIWVVTYLVFGFSRVYGYLKPETLKRYEAMCTKFGQDPYFDTEMIVGKPWRIYYTWNMKLENKCLDMVFKNATPRIVQRIFNDMSEYLEQQPAWDAATLHATLGRARHEILMFADQGPAGSFVAVANVIRDGNISPTRSAVPLLKFQLKLVREGKFLIMMDCQVGVSSLSARADYPPFRSEILAATAHLDLGDGFPACIGDKNTQEQFAVN</sequence>
<evidence type="ECO:0000313" key="2">
    <source>
        <dbReference type="Proteomes" id="UP001549921"/>
    </source>
</evidence>